<sequence>MVTIRVLWNLVRIWRGDVRRGKSVMLMEVIHLRRSARWVFPVPERLPIVKL</sequence>
<dbReference type="Proteomes" id="UP000265520">
    <property type="component" value="Unassembled WGS sequence"/>
</dbReference>
<protein>
    <submittedName>
        <fullName evidence="1">Uncharacterized protein</fullName>
    </submittedName>
</protein>
<comment type="caution">
    <text evidence="1">The sequence shown here is derived from an EMBL/GenBank/DDBJ whole genome shotgun (WGS) entry which is preliminary data.</text>
</comment>
<organism evidence="1 2">
    <name type="scientific">Trifolium medium</name>
    <dbReference type="NCBI Taxonomy" id="97028"/>
    <lineage>
        <taxon>Eukaryota</taxon>
        <taxon>Viridiplantae</taxon>
        <taxon>Streptophyta</taxon>
        <taxon>Embryophyta</taxon>
        <taxon>Tracheophyta</taxon>
        <taxon>Spermatophyta</taxon>
        <taxon>Magnoliopsida</taxon>
        <taxon>eudicotyledons</taxon>
        <taxon>Gunneridae</taxon>
        <taxon>Pentapetalae</taxon>
        <taxon>rosids</taxon>
        <taxon>fabids</taxon>
        <taxon>Fabales</taxon>
        <taxon>Fabaceae</taxon>
        <taxon>Papilionoideae</taxon>
        <taxon>50 kb inversion clade</taxon>
        <taxon>NPAAA clade</taxon>
        <taxon>Hologalegina</taxon>
        <taxon>IRL clade</taxon>
        <taxon>Trifolieae</taxon>
        <taxon>Trifolium</taxon>
    </lineage>
</organism>
<feature type="non-terminal residue" evidence="1">
    <location>
        <position position="51"/>
    </location>
</feature>
<proteinExistence type="predicted"/>
<dbReference type="AlphaFoldDB" id="A0A392VKC5"/>
<keyword evidence="2" id="KW-1185">Reference proteome</keyword>
<name>A0A392VKC5_9FABA</name>
<accession>A0A392VKC5</accession>
<dbReference type="EMBL" id="LXQA011202894">
    <property type="protein sequence ID" value="MCI88806.1"/>
    <property type="molecule type" value="Genomic_DNA"/>
</dbReference>
<evidence type="ECO:0000313" key="2">
    <source>
        <dbReference type="Proteomes" id="UP000265520"/>
    </source>
</evidence>
<reference evidence="1 2" key="1">
    <citation type="journal article" date="2018" name="Front. Plant Sci.">
        <title>Red Clover (Trifolium pratense) and Zigzag Clover (T. medium) - A Picture of Genomic Similarities and Differences.</title>
        <authorList>
            <person name="Dluhosova J."/>
            <person name="Istvanek J."/>
            <person name="Nedelnik J."/>
            <person name="Repkova J."/>
        </authorList>
    </citation>
    <scope>NUCLEOTIDE SEQUENCE [LARGE SCALE GENOMIC DNA]</scope>
    <source>
        <strain evidence="2">cv. 10/8</strain>
        <tissue evidence="1">Leaf</tissue>
    </source>
</reference>
<evidence type="ECO:0000313" key="1">
    <source>
        <dbReference type="EMBL" id="MCI88806.1"/>
    </source>
</evidence>